<keyword evidence="2" id="KW-1185">Reference proteome</keyword>
<name>A0A504YX78_FASGI</name>
<dbReference type="EMBL" id="SUNJ01002289">
    <property type="protein sequence ID" value="TPP66094.1"/>
    <property type="molecule type" value="Genomic_DNA"/>
</dbReference>
<reference evidence="1 2" key="1">
    <citation type="submission" date="2019-04" db="EMBL/GenBank/DDBJ databases">
        <title>Annotation for the trematode Fasciola gigantica.</title>
        <authorList>
            <person name="Choi Y.-J."/>
        </authorList>
    </citation>
    <scope>NUCLEOTIDE SEQUENCE [LARGE SCALE GENOMIC DNA]</scope>
    <source>
        <strain evidence="1">Uganda_cow_1</strain>
    </source>
</reference>
<proteinExistence type="predicted"/>
<comment type="caution">
    <text evidence="1">The sequence shown here is derived from an EMBL/GenBank/DDBJ whole genome shotgun (WGS) entry which is preliminary data.</text>
</comment>
<dbReference type="Proteomes" id="UP000316759">
    <property type="component" value="Unassembled WGS sequence"/>
</dbReference>
<protein>
    <submittedName>
        <fullName evidence="1">Uncharacterized protein</fullName>
    </submittedName>
</protein>
<sequence>MQFLEGNRLAVQILNTKDNFNQLRETLQKMVEFRVSELKDQFMLLHNEMIQLQVQPVKDALTANDKKIQKSSQSMELRKLAESLYGIKLALLMRIRLLEKQKNQEHEAIRTELQKLSQSVPS</sequence>
<evidence type="ECO:0000313" key="1">
    <source>
        <dbReference type="EMBL" id="TPP66094.1"/>
    </source>
</evidence>
<gene>
    <name evidence="1" type="ORF">FGIG_11507</name>
</gene>
<evidence type="ECO:0000313" key="2">
    <source>
        <dbReference type="Proteomes" id="UP000316759"/>
    </source>
</evidence>
<accession>A0A504YX78</accession>
<dbReference type="AlphaFoldDB" id="A0A504YX78"/>
<dbReference type="OrthoDB" id="6284957at2759"/>
<organism evidence="1 2">
    <name type="scientific">Fasciola gigantica</name>
    <name type="common">Giant liver fluke</name>
    <dbReference type="NCBI Taxonomy" id="46835"/>
    <lineage>
        <taxon>Eukaryota</taxon>
        <taxon>Metazoa</taxon>
        <taxon>Spiralia</taxon>
        <taxon>Lophotrochozoa</taxon>
        <taxon>Platyhelminthes</taxon>
        <taxon>Trematoda</taxon>
        <taxon>Digenea</taxon>
        <taxon>Plagiorchiida</taxon>
        <taxon>Echinostomata</taxon>
        <taxon>Echinostomatoidea</taxon>
        <taxon>Fasciolidae</taxon>
        <taxon>Fasciola</taxon>
    </lineage>
</organism>